<dbReference type="PANTHER" id="PTHR43081">
    <property type="entry name" value="ADENYLATE CYCLASE, TERMINAL-DIFFERENTIATION SPECIFIC-RELATED"/>
    <property type="match status" value="1"/>
</dbReference>
<dbReference type="Gene3D" id="3.30.70.1230">
    <property type="entry name" value="Nucleotide cyclase"/>
    <property type="match status" value="1"/>
</dbReference>
<dbReference type="InterPro" id="IPR029787">
    <property type="entry name" value="Nucleotide_cyclase"/>
</dbReference>
<comment type="caution">
    <text evidence="3">The sequence shown here is derived from an EMBL/GenBank/DDBJ whole genome shotgun (WGS) entry which is preliminary data.</text>
</comment>
<reference evidence="3 4" key="1">
    <citation type="submission" date="2020-02" db="EMBL/GenBank/DDBJ databases">
        <title>Draft genome sequence of Haematococcus lacustris strain NIES-144.</title>
        <authorList>
            <person name="Morimoto D."/>
            <person name="Nakagawa S."/>
            <person name="Yoshida T."/>
            <person name="Sawayama S."/>
        </authorList>
    </citation>
    <scope>NUCLEOTIDE SEQUENCE [LARGE SCALE GENOMIC DNA]</scope>
    <source>
        <strain evidence="3 4">NIES-144</strain>
    </source>
</reference>
<feature type="non-terminal residue" evidence="3">
    <location>
        <position position="469"/>
    </location>
</feature>
<dbReference type="PANTHER" id="PTHR43081:SF1">
    <property type="entry name" value="ADENYLATE CYCLASE, TERMINAL-DIFFERENTIATION SPECIFIC"/>
    <property type="match status" value="1"/>
</dbReference>
<keyword evidence="2" id="KW-0812">Transmembrane</keyword>
<evidence type="ECO:0000313" key="3">
    <source>
        <dbReference type="EMBL" id="GFH20212.1"/>
    </source>
</evidence>
<feature type="region of interest" description="Disordered" evidence="1">
    <location>
        <begin position="449"/>
        <end position="469"/>
    </location>
</feature>
<accession>A0A699ZW88</accession>
<evidence type="ECO:0000256" key="1">
    <source>
        <dbReference type="SAM" id="MobiDB-lite"/>
    </source>
</evidence>
<feature type="transmembrane region" description="Helical" evidence="2">
    <location>
        <begin position="232"/>
        <end position="256"/>
    </location>
</feature>
<keyword evidence="2" id="KW-1133">Transmembrane helix</keyword>
<gene>
    <name evidence="3" type="ORF">HaLaN_17296</name>
</gene>
<dbReference type="EMBL" id="BLLF01001596">
    <property type="protein sequence ID" value="GFH20212.1"/>
    <property type="molecule type" value="Genomic_DNA"/>
</dbReference>
<evidence type="ECO:0000313" key="4">
    <source>
        <dbReference type="Proteomes" id="UP000485058"/>
    </source>
</evidence>
<dbReference type="SUPFAM" id="SSF55073">
    <property type="entry name" value="Nucleotide cyclase"/>
    <property type="match status" value="1"/>
</dbReference>
<name>A0A699ZW88_HAELA</name>
<protein>
    <submittedName>
        <fullName evidence="3">Guanylate cyclase domain-containing protein</fullName>
    </submittedName>
</protein>
<organism evidence="3 4">
    <name type="scientific">Haematococcus lacustris</name>
    <name type="common">Green alga</name>
    <name type="synonym">Haematococcus pluvialis</name>
    <dbReference type="NCBI Taxonomy" id="44745"/>
    <lineage>
        <taxon>Eukaryota</taxon>
        <taxon>Viridiplantae</taxon>
        <taxon>Chlorophyta</taxon>
        <taxon>core chlorophytes</taxon>
        <taxon>Chlorophyceae</taxon>
        <taxon>CS clade</taxon>
        <taxon>Chlamydomonadales</taxon>
        <taxon>Haematococcaceae</taxon>
        <taxon>Haematococcus</taxon>
    </lineage>
</organism>
<proteinExistence type="predicted"/>
<dbReference type="AlphaFoldDB" id="A0A699ZW88"/>
<keyword evidence="4" id="KW-1185">Reference proteome</keyword>
<dbReference type="InterPro" id="IPR050697">
    <property type="entry name" value="Adenylyl/Guanylyl_Cyclase_3/4"/>
</dbReference>
<dbReference type="Proteomes" id="UP000485058">
    <property type="component" value="Unassembled WGS sequence"/>
</dbReference>
<feature type="transmembrane region" description="Helical" evidence="2">
    <location>
        <begin position="75"/>
        <end position="97"/>
    </location>
</feature>
<keyword evidence="2" id="KW-0472">Membrane</keyword>
<evidence type="ECO:0000256" key="2">
    <source>
        <dbReference type="SAM" id="Phobius"/>
    </source>
</evidence>
<sequence length="469" mass="49419">MTSCSFCRAMNKQMTTPCSSLALSNWLHAQLAPSAGNFTSNVLLGRTDLASLLETGLQASCSLVESTSCFSGGQLAGAIVGTACALLAVALLCKLMYAWQRHSVVARQPPGESAGGLKPSPPLAATYNTGAAAAAQDTEVGERSWRSQLCCWLSRVCQAGLRPSNSTGHIVALNRASIDTAPRAGPDTTLLLSDCQNSTSLCACGCMTTACVNTWGAMKDMESTSCFSGGQLAGAIVGTACALLAVALLCKLMYAWQRHSVVARQPPGESAGGSKPSPPMAATYNTGAAAAAQDTEVGKRSWRSQLCCWLSRVCQAGLRPSNSTSHIMALNRASIDTAPRAGPDTTLLLSDCQNSTSLWEMLPTNVMDQCMRLHDDCLRQHLGRHEGYESATEGDAFILAFRTPAAALAYAMEVQAALLELAWPAQLLANPDGRPVYVLLGQHQPAKQHSDGAVAHVGRPSWSTQELGW</sequence>